<keyword evidence="8" id="KW-1185">Reference proteome</keyword>
<protein>
    <recommendedName>
        <fullName evidence="6">SGTA homodimerisation domain-containing protein</fullName>
    </recommendedName>
</protein>
<dbReference type="InterPro" id="IPR047150">
    <property type="entry name" value="SGT"/>
</dbReference>
<evidence type="ECO:0000256" key="3">
    <source>
        <dbReference type="ARBA" id="ARBA00022803"/>
    </source>
</evidence>
<gene>
    <name evidence="7" type="ORF">PMKS-001155</name>
</gene>
<evidence type="ECO:0000313" key="8">
    <source>
        <dbReference type="Proteomes" id="UP000186136"/>
    </source>
</evidence>
<name>A0A1Q2YDQ6_9ASCO</name>
<dbReference type="EMBL" id="BDGI01000042">
    <property type="protein sequence ID" value="GAV27687.1"/>
    <property type="molecule type" value="Genomic_DNA"/>
</dbReference>
<sequence length="370" mass="38248">MASKQDVASLIVDFLNTSLKNGDIPEDNKDSVEFAVESITDVFGVDTAKVSDVKAKYGSKSLVQLLDASNVAAAPEKKTSTPAPAPAPAASNDAVPVHIDESDEQTKEKAEALKLEGNRAMASKDYETAVAKYTAAIELIPTNAVYLSNRAAAFSSMRDHNSALEDAEKATEIEPTYAKGWSRLGLAKYALGDAEGSLKAYEKGLQVEGDAPSDAMKRGYETAKKKVGDNLMNSLNKAMNGESDGSDLPTPVAATAGVGSDGSSGSGGSGLPDFSSFASMLGGGAGGDSGMGGLAGLMNNPQIMQAATQMMQDPNALNNLMSNPQVRQMANSMGINSDNLDGIANNPMLQNMARNFMGGNGGNNGNSTGN</sequence>
<dbReference type="Gene3D" id="1.25.40.10">
    <property type="entry name" value="Tetratricopeptide repeat domain"/>
    <property type="match status" value="1"/>
</dbReference>
<evidence type="ECO:0000256" key="2">
    <source>
        <dbReference type="ARBA" id="ARBA00022737"/>
    </source>
</evidence>
<dbReference type="Proteomes" id="UP000186136">
    <property type="component" value="Unassembled WGS sequence"/>
</dbReference>
<comment type="similarity">
    <text evidence="1">Belongs to the SGT family.</text>
</comment>
<dbReference type="PANTHER" id="PTHR45831:SF2">
    <property type="entry name" value="LD24721P"/>
    <property type="match status" value="1"/>
</dbReference>
<dbReference type="GO" id="GO:0072380">
    <property type="term" value="C:TRC complex"/>
    <property type="evidence" value="ECO:0007669"/>
    <property type="project" value="TreeGrafter"/>
</dbReference>
<dbReference type="PANTHER" id="PTHR45831">
    <property type="entry name" value="LD24721P"/>
    <property type="match status" value="1"/>
</dbReference>
<comment type="caution">
    <text evidence="7">The sequence shown here is derived from an EMBL/GenBank/DDBJ whole genome shotgun (WGS) entry which is preliminary data.</text>
</comment>
<reference evidence="7 8" key="1">
    <citation type="submission" date="2016-08" db="EMBL/GenBank/DDBJ databases">
        <title>Whole genome shotgun sequence of Pichia membranifaciens KS47-1.</title>
        <authorList>
            <person name="Konishi M."/>
            <person name="Ishida M."/>
            <person name="Arakawa T."/>
            <person name="Kato Y."/>
            <person name="Horiuchi J."/>
        </authorList>
    </citation>
    <scope>NUCLEOTIDE SEQUENCE [LARGE SCALE GENOMIC DNA]</scope>
    <source>
        <strain evidence="7 8">KS47-1</strain>
    </source>
</reference>
<dbReference type="OrthoDB" id="2335338at2759"/>
<dbReference type="Gene3D" id="1.10.260.100">
    <property type="match status" value="1"/>
</dbReference>
<dbReference type="PROSITE" id="PS50005">
    <property type="entry name" value="TPR"/>
    <property type="match status" value="2"/>
</dbReference>
<proteinExistence type="inferred from homology"/>
<evidence type="ECO:0000313" key="7">
    <source>
        <dbReference type="EMBL" id="GAV27687.1"/>
    </source>
</evidence>
<evidence type="ECO:0000256" key="5">
    <source>
        <dbReference type="SAM" id="MobiDB-lite"/>
    </source>
</evidence>
<feature type="region of interest" description="Disordered" evidence="5">
    <location>
        <begin position="234"/>
        <end position="270"/>
    </location>
</feature>
<evidence type="ECO:0000259" key="6">
    <source>
        <dbReference type="Pfam" id="PF16546"/>
    </source>
</evidence>
<keyword evidence="3 4" id="KW-0802">TPR repeat</keyword>
<feature type="compositionally biased region" description="Gly residues" evidence="5">
    <location>
        <begin position="259"/>
        <end position="270"/>
    </location>
</feature>
<evidence type="ECO:0000256" key="4">
    <source>
        <dbReference type="PROSITE-ProRule" id="PRU00339"/>
    </source>
</evidence>
<dbReference type="GO" id="GO:0060090">
    <property type="term" value="F:molecular adaptor activity"/>
    <property type="evidence" value="ECO:0007669"/>
    <property type="project" value="TreeGrafter"/>
</dbReference>
<feature type="region of interest" description="Disordered" evidence="5">
    <location>
        <begin position="74"/>
        <end position="93"/>
    </location>
</feature>
<dbReference type="GO" id="GO:0016020">
    <property type="term" value="C:membrane"/>
    <property type="evidence" value="ECO:0007669"/>
    <property type="project" value="TreeGrafter"/>
</dbReference>
<dbReference type="InterPro" id="IPR032374">
    <property type="entry name" value="SGTA_dimer"/>
</dbReference>
<accession>A0A1Q2YDQ6</accession>
<dbReference type="Pfam" id="PF16546">
    <property type="entry name" value="SGTA_dimer"/>
    <property type="match status" value="1"/>
</dbReference>
<dbReference type="SUPFAM" id="SSF48452">
    <property type="entry name" value="TPR-like"/>
    <property type="match status" value="1"/>
</dbReference>
<evidence type="ECO:0000256" key="1">
    <source>
        <dbReference type="ARBA" id="ARBA00008175"/>
    </source>
</evidence>
<keyword evidence="2" id="KW-0677">Repeat</keyword>
<dbReference type="AlphaFoldDB" id="A0A1Q2YDQ6"/>
<feature type="repeat" description="TPR" evidence="4">
    <location>
        <begin position="110"/>
        <end position="143"/>
    </location>
</feature>
<feature type="repeat" description="TPR" evidence="4">
    <location>
        <begin position="178"/>
        <end position="211"/>
    </location>
</feature>
<dbReference type="InterPro" id="IPR019734">
    <property type="entry name" value="TPR_rpt"/>
</dbReference>
<dbReference type="FunFam" id="1.25.40.10:FF:000207">
    <property type="entry name" value="Small glutamine-rich tetratricopeptide repeat-containing protein"/>
    <property type="match status" value="1"/>
</dbReference>
<organism evidence="7 8">
    <name type="scientific">Pichia membranifaciens</name>
    <dbReference type="NCBI Taxonomy" id="4926"/>
    <lineage>
        <taxon>Eukaryota</taxon>
        <taxon>Fungi</taxon>
        <taxon>Dikarya</taxon>
        <taxon>Ascomycota</taxon>
        <taxon>Saccharomycotina</taxon>
        <taxon>Pichiomycetes</taxon>
        <taxon>Pichiales</taxon>
        <taxon>Pichiaceae</taxon>
        <taxon>Pichia</taxon>
    </lineage>
</organism>
<dbReference type="SMART" id="SM00028">
    <property type="entry name" value="TPR"/>
    <property type="match status" value="3"/>
</dbReference>
<dbReference type="GO" id="GO:0006620">
    <property type="term" value="P:post-translational protein targeting to endoplasmic reticulum membrane"/>
    <property type="evidence" value="ECO:0007669"/>
    <property type="project" value="TreeGrafter"/>
</dbReference>
<feature type="domain" description="SGTA homodimerisation" evidence="6">
    <location>
        <begin position="3"/>
        <end position="67"/>
    </location>
</feature>
<dbReference type="Gene3D" id="1.20.5.420">
    <property type="entry name" value="Immunoglobulin FC, subunit C"/>
    <property type="match status" value="1"/>
</dbReference>
<dbReference type="InterPro" id="IPR011990">
    <property type="entry name" value="TPR-like_helical_dom_sf"/>
</dbReference>